<dbReference type="PANTHER" id="PTHR43214">
    <property type="entry name" value="TWO-COMPONENT RESPONSE REGULATOR"/>
    <property type="match status" value="1"/>
</dbReference>
<comment type="caution">
    <text evidence="11">The sequence shown here is derived from an EMBL/GenBank/DDBJ whole genome shotgun (WGS) entry which is preliminary data.</text>
</comment>
<dbReference type="Gene3D" id="1.10.10.10">
    <property type="entry name" value="Winged helix-like DNA-binding domain superfamily/Winged helix DNA-binding domain"/>
    <property type="match status" value="1"/>
</dbReference>
<dbReference type="OrthoDB" id="188043at2"/>
<keyword evidence="7" id="KW-0804">Transcription</keyword>
<dbReference type="STRING" id="1305675.BFG57_02015"/>
<evidence type="ECO:0000259" key="10">
    <source>
        <dbReference type="PROSITE" id="PS50110"/>
    </source>
</evidence>
<dbReference type="Gene3D" id="3.40.50.2300">
    <property type="match status" value="1"/>
</dbReference>
<name>A0A1E5LFC8_9BACI</name>
<comment type="subcellular location">
    <subcellularLocation>
        <location evidence="1">Cytoplasm</location>
    </subcellularLocation>
</comment>
<dbReference type="SMART" id="SM00421">
    <property type="entry name" value="HTH_LUXR"/>
    <property type="match status" value="1"/>
</dbReference>
<evidence type="ECO:0000256" key="5">
    <source>
        <dbReference type="ARBA" id="ARBA00023015"/>
    </source>
</evidence>
<dbReference type="RefSeq" id="WP_069717237.1">
    <property type="nucleotide sequence ID" value="NZ_MJEH01000022.1"/>
</dbReference>
<evidence type="ECO:0000256" key="6">
    <source>
        <dbReference type="ARBA" id="ARBA00023125"/>
    </source>
</evidence>
<gene>
    <name evidence="11" type="ORF">BFG57_02015</name>
</gene>
<dbReference type="GO" id="GO:0006355">
    <property type="term" value="P:regulation of DNA-templated transcription"/>
    <property type="evidence" value="ECO:0007669"/>
    <property type="project" value="InterPro"/>
</dbReference>
<dbReference type="InterPro" id="IPR039420">
    <property type="entry name" value="WalR-like"/>
</dbReference>
<evidence type="ECO:0000313" key="12">
    <source>
        <dbReference type="Proteomes" id="UP000095209"/>
    </source>
</evidence>
<evidence type="ECO:0000256" key="8">
    <source>
        <dbReference type="PROSITE-ProRule" id="PRU00169"/>
    </source>
</evidence>
<proteinExistence type="predicted"/>
<feature type="domain" description="HTH luxR-type" evidence="9">
    <location>
        <begin position="131"/>
        <end position="196"/>
    </location>
</feature>
<dbReference type="Pfam" id="PF00072">
    <property type="entry name" value="Response_reg"/>
    <property type="match status" value="1"/>
</dbReference>
<dbReference type="CDD" id="cd06170">
    <property type="entry name" value="LuxR_C_like"/>
    <property type="match status" value="1"/>
</dbReference>
<sequence length="201" mass="23152">MNILLIDDHTLFAKSLEIVFEDYEEIKSLKLIQNVDNIKQILEGDKPDILLIDINLSNISDEDGIILSRLILNDYPKIKIIILTGYDLPVYRHEAKKAGVKGFVNKNILPDQLLRILIKVNSGYEHFPTKEEEYICELTESEIRILRLLSEGYKRETIAEKLYISKRTVSNHIQNIFSKFQVSSSLEAVAKGIKFGYIQNL</sequence>
<keyword evidence="4" id="KW-0902">Two-component regulatory system</keyword>
<keyword evidence="3 8" id="KW-0597">Phosphoprotein</keyword>
<dbReference type="SUPFAM" id="SSF52172">
    <property type="entry name" value="CheY-like"/>
    <property type="match status" value="1"/>
</dbReference>
<evidence type="ECO:0000259" key="9">
    <source>
        <dbReference type="PROSITE" id="PS50043"/>
    </source>
</evidence>
<keyword evidence="5" id="KW-0805">Transcription regulation</keyword>
<dbReference type="AlphaFoldDB" id="A0A1E5LFC8"/>
<dbReference type="GO" id="GO:0000160">
    <property type="term" value="P:phosphorelay signal transduction system"/>
    <property type="evidence" value="ECO:0007669"/>
    <property type="project" value="UniProtKB-KW"/>
</dbReference>
<dbReference type="PROSITE" id="PS50110">
    <property type="entry name" value="RESPONSE_REGULATORY"/>
    <property type="match status" value="1"/>
</dbReference>
<evidence type="ECO:0000313" key="11">
    <source>
        <dbReference type="EMBL" id="OEH92795.1"/>
    </source>
</evidence>
<evidence type="ECO:0000256" key="3">
    <source>
        <dbReference type="ARBA" id="ARBA00022553"/>
    </source>
</evidence>
<dbReference type="InterPro" id="IPR058245">
    <property type="entry name" value="NreC/VraR/RcsB-like_REC"/>
</dbReference>
<dbReference type="InterPro" id="IPR001789">
    <property type="entry name" value="Sig_transdc_resp-reg_receiver"/>
</dbReference>
<evidence type="ECO:0000256" key="2">
    <source>
        <dbReference type="ARBA" id="ARBA00022490"/>
    </source>
</evidence>
<keyword evidence="2" id="KW-0963">Cytoplasm</keyword>
<dbReference type="PRINTS" id="PR00038">
    <property type="entry name" value="HTHLUXR"/>
</dbReference>
<accession>A0A1E5LFC8</accession>
<dbReference type="InterPro" id="IPR000792">
    <property type="entry name" value="Tscrpt_reg_LuxR_C"/>
</dbReference>
<keyword evidence="12" id="KW-1185">Reference proteome</keyword>
<feature type="modified residue" description="4-aspartylphosphate" evidence="8">
    <location>
        <position position="53"/>
    </location>
</feature>
<dbReference type="InterPro" id="IPR036388">
    <property type="entry name" value="WH-like_DNA-bd_sf"/>
</dbReference>
<dbReference type="InterPro" id="IPR016032">
    <property type="entry name" value="Sig_transdc_resp-reg_C-effctor"/>
</dbReference>
<dbReference type="GO" id="GO:0003677">
    <property type="term" value="F:DNA binding"/>
    <property type="evidence" value="ECO:0007669"/>
    <property type="project" value="UniProtKB-KW"/>
</dbReference>
<protein>
    <submittedName>
        <fullName evidence="11">DNA-binding response regulator</fullName>
    </submittedName>
</protein>
<feature type="domain" description="Response regulatory" evidence="10">
    <location>
        <begin position="2"/>
        <end position="121"/>
    </location>
</feature>
<evidence type="ECO:0000256" key="1">
    <source>
        <dbReference type="ARBA" id="ARBA00004496"/>
    </source>
</evidence>
<reference evidence="11 12" key="1">
    <citation type="submission" date="2016-08" db="EMBL/GenBank/DDBJ databases">
        <title>Genome of Bacillus solimangrovi GH2-4.</title>
        <authorList>
            <person name="Lim S."/>
            <person name="Kim B.-C."/>
        </authorList>
    </citation>
    <scope>NUCLEOTIDE SEQUENCE [LARGE SCALE GENOMIC DNA]</scope>
    <source>
        <strain evidence="11 12">GH2-4</strain>
    </source>
</reference>
<dbReference type="PANTHER" id="PTHR43214:SF43">
    <property type="entry name" value="TWO-COMPONENT RESPONSE REGULATOR"/>
    <property type="match status" value="1"/>
</dbReference>
<dbReference type="SUPFAM" id="SSF46894">
    <property type="entry name" value="C-terminal effector domain of the bipartite response regulators"/>
    <property type="match status" value="1"/>
</dbReference>
<evidence type="ECO:0000256" key="7">
    <source>
        <dbReference type="ARBA" id="ARBA00023163"/>
    </source>
</evidence>
<dbReference type="Pfam" id="PF00196">
    <property type="entry name" value="GerE"/>
    <property type="match status" value="1"/>
</dbReference>
<dbReference type="GO" id="GO:0005737">
    <property type="term" value="C:cytoplasm"/>
    <property type="evidence" value="ECO:0007669"/>
    <property type="project" value="UniProtKB-SubCell"/>
</dbReference>
<dbReference type="InterPro" id="IPR011006">
    <property type="entry name" value="CheY-like_superfamily"/>
</dbReference>
<dbReference type="Proteomes" id="UP000095209">
    <property type="component" value="Unassembled WGS sequence"/>
</dbReference>
<dbReference type="PROSITE" id="PS50043">
    <property type="entry name" value="HTH_LUXR_2"/>
    <property type="match status" value="1"/>
</dbReference>
<dbReference type="SMART" id="SM00448">
    <property type="entry name" value="REC"/>
    <property type="match status" value="1"/>
</dbReference>
<evidence type="ECO:0000256" key="4">
    <source>
        <dbReference type="ARBA" id="ARBA00023012"/>
    </source>
</evidence>
<organism evidence="11 12">
    <name type="scientific">Bacillus solimangrovi</name>
    <dbReference type="NCBI Taxonomy" id="1305675"/>
    <lineage>
        <taxon>Bacteria</taxon>
        <taxon>Bacillati</taxon>
        <taxon>Bacillota</taxon>
        <taxon>Bacilli</taxon>
        <taxon>Bacillales</taxon>
        <taxon>Bacillaceae</taxon>
        <taxon>Bacillus</taxon>
    </lineage>
</organism>
<dbReference type="CDD" id="cd17535">
    <property type="entry name" value="REC_NarL-like"/>
    <property type="match status" value="1"/>
</dbReference>
<keyword evidence="6 11" id="KW-0238">DNA-binding</keyword>
<dbReference type="EMBL" id="MJEH01000022">
    <property type="protein sequence ID" value="OEH92795.1"/>
    <property type="molecule type" value="Genomic_DNA"/>
</dbReference>